<evidence type="ECO:0000259" key="2">
    <source>
        <dbReference type="Pfam" id="PF14317"/>
    </source>
</evidence>
<dbReference type="RefSeq" id="WP_231005300.1">
    <property type="nucleotide sequence ID" value="NZ_JAJNEC010000005.1"/>
</dbReference>
<keyword evidence="1" id="KW-1133">Transmembrane helix</keyword>
<gene>
    <name evidence="3" type="ORF">LQ567_14800</name>
</gene>
<accession>A0ABS8PT44</accession>
<sequence length="159" mass="19104">MTIHFGYDKKQVIQALRYHFISKKEIRIMIILVNVFAILSLVLYALHKITPVAFLINSFLWLLLMISLWFILPGVVYRRAETFRHEFTMYFSDVDFTLEHTKGKRSWPYTALHSHRESPHFFHLYFDERSFLLVPKSAFADSDEVSKFRNLLMDKIRRK</sequence>
<dbReference type="EMBL" id="JAJNEC010000005">
    <property type="protein sequence ID" value="MCD2424045.1"/>
    <property type="molecule type" value="Genomic_DNA"/>
</dbReference>
<evidence type="ECO:0000256" key="1">
    <source>
        <dbReference type="SAM" id="Phobius"/>
    </source>
</evidence>
<dbReference type="Proteomes" id="UP001199816">
    <property type="component" value="Unassembled WGS sequence"/>
</dbReference>
<keyword evidence="1" id="KW-0472">Membrane</keyword>
<organism evidence="3 4">
    <name type="scientific">Niabella pedocola</name>
    <dbReference type="NCBI Taxonomy" id="1752077"/>
    <lineage>
        <taxon>Bacteria</taxon>
        <taxon>Pseudomonadati</taxon>
        <taxon>Bacteroidota</taxon>
        <taxon>Chitinophagia</taxon>
        <taxon>Chitinophagales</taxon>
        <taxon>Chitinophagaceae</taxon>
        <taxon>Niabella</taxon>
    </lineage>
</organism>
<feature type="domain" description="YcxB-like C-terminal" evidence="2">
    <location>
        <begin position="108"/>
        <end position="152"/>
    </location>
</feature>
<proteinExistence type="predicted"/>
<dbReference type="InterPro" id="IPR025588">
    <property type="entry name" value="YcxB-like_C"/>
</dbReference>
<evidence type="ECO:0000313" key="3">
    <source>
        <dbReference type="EMBL" id="MCD2424045.1"/>
    </source>
</evidence>
<feature type="transmembrane region" description="Helical" evidence="1">
    <location>
        <begin position="52"/>
        <end position="77"/>
    </location>
</feature>
<feature type="transmembrane region" description="Helical" evidence="1">
    <location>
        <begin position="26"/>
        <end position="46"/>
    </location>
</feature>
<keyword evidence="1" id="KW-0812">Transmembrane</keyword>
<name>A0ABS8PT44_9BACT</name>
<evidence type="ECO:0000313" key="4">
    <source>
        <dbReference type="Proteomes" id="UP001199816"/>
    </source>
</evidence>
<dbReference type="Pfam" id="PF14317">
    <property type="entry name" value="YcxB"/>
    <property type="match status" value="1"/>
</dbReference>
<protein>
    <submittedName>
        <fullName evidence="3">YcxB family protein</fullName>
    </submittedName>
</protein>
<comment type="caution">
    <text evidence="3">The sequence shown here is derived from an EMBL/GenBank/DDBJ whole genome shotgun (WGS) entry which is preliminary data.</text>
</comment>
<reference evidence="3 4" key="1">
    <citation type="submission" date="2021-11" db="EMBL/GenBank/DDBJ databases">
        <title>Genomic of Niabella pedocola.</title>
        <authorList>
            <person name="Wu T."/>
        </authorList>
    </citation>
    <scope>NUCLEOTIDE SEQUENCE [LARGE SCALE GENOMIC DNA]</scope>
    <source>
        <strain evidence="3 4">JCM 31011</strain>
    </source>
</reference>
<keyword evidence="4" id="KW-1185">Reference proteome</keyword>